<keyword evidence="11" id="KW-1185">Reference proteome</keyword>
<feature type="domain" description="Multidrug resistance protein MdtA-like alpha-helical hairpin" evidence="6">
    <location>
        <begin position="105"/>
        <end position="173"/>
    </location>
</feature>
<feature type="domain" description="Multidrug resistance protein MdtA-like beta-barrel" evidence="8">
    <location>
        <begin position="236"/>
        <end position="278"/>
    </location>
</feature>
<dbReference type="PANTHER" id="PTHR30158:SF3">
    <property type="entry name" value="MULTIDRUG EFFLUX PUMP SUBUNIT ACRA-RELATED"/>
    <property type="match status" value="1"/>
</dbReference>
<dbReference type="Proteomes" id="UP000765160">
    <property type="component" value="Unassembled WGS sequence"/>
</dbReference>
<dbReference type="Gene3D" id="1.10.287.470">
    <property type="entry name" value="Helix hairpin bin"/>
    <property type="match status" value="1"/>
</dbReference>
<dbReference type="InterPro" id="IPR058624">
    <property type="entry name" value="MdtA-like_HH"/>
</dbReference>
<dbReference type="Gene3D" id="2.40.420.20">
    <property type="match status" value="1"/>
</dbReference>
<evidence type="ECO:0000256" key="5">
    <source>
        <dbReference type="SAM" id="SignalP"/>
    </source>
</evidence>
<dbReference type="InterPro" id="IPR058627">
    <property type="entry name" value="MdtA-like_C"/>
</dbReference>
<evidence type="ECO:0000256" key="1">
    <source>
        <dbReference type="ARBA" id="ARBA00004196"/>
    </source>
</evidence>
<evidence type="ECO:0000259" key="6">
    <source>
        <dbReference type="Pfam" id="PF25876"/>
    </source>
</evidence>
<keyword evidence="3" id="KW-0175">Coiled coil</keyword>
<dbReference type="PANTHER" id="PTHR30158">
    <property type="entry name" value="ACRA/E-RELATED COMPONENT OF DRUG EFFLUX TRANSPORTER"/>
    <property type="match status" value="1"/>
</dbReference>
<feature type="domain" description="Multidrug resistance protein MdtA-like barrel-sandwich hybrid" evidence="7">
    <location>
        <begin position="63"/>
        <end position="199"/>
    </location>
</feature>
<dbReference type="Pfam" id="PF25967">
    <property type="entry name" value="RND-MFP_C"/>
    <property type="match status" value="1"/>
</dbReference>
<evidence type="ECO:0000259" key="9">
    <source>
        <dbReference type="Pfam" id="PF25967"/>
    </source>
</evidence>
<evidence type="ECO:0000256" key="3">
    <source>
        <dbReference type="SAM" id="Coils"/>
    </source>
</evidence>
<dbReference type="Pfam" id="PF25917">
    <property type="entry name" value="BSH_RND"/>
    <property type="match status" value="1"/>
</dbReference>
<comment type="caution">
    <text evidence="10">The sequence shown here is derived from an EMBL/GenBank/DDBJ whole genome shotgun (WGS) entry which is preliminary data.</text>
</comment>
<comment type="subcellular location">
    <subcellularLocation>
        <location evidence="1">Cell envelope</location>
    </subcellularLocation>
</comment>
<feature type="chain" id="PRO_5047190051" evidence="5">
    <location>
        <begin position="30"/>
        <end position="407"/>
    </location>
</feature>
<accession>A0ABX1EW34</accession>
<evidence type="ECO:0000259" key="8">
    <source>
        <dbReference type="Pfam" id="PF25944"/>
    </source>
</evidence>
<dbReference type="InterPro" id="IPR058625">
    <property type="entry name" value="MdtA-like_BSH"/>
</dbReference>
<evidence type="ECO:0000256" key="2">
    <source>
        <dbReference type="ARBA" id="ARBA00009477"/>
    </source>
</evidence>
<evidence type="ECO:0000256" key="4">
    <source>
        <dbReference type="SAM" id="MobiDB-lite"/>
    </source>
</evidence>
<dbReference type="Pfam" id="PF25876">
    <property type="entry name" value="HH_MFP_RND"/>
    <property type="match status" value="1"/>
</dbReference>
<organism evidence="10 11">
    <name type="scientific">Falsiroseomonas frigidaquae</name>
    <dbReference type="NCBI Taxonomy" id="487318"/>
    <lineage>
        <taxon>Bacteria</taxon>
        <taxon>Pseudomonadati</taxon>
        <taxon>Pseudomonadota</taxon>
        <taxon>Alphaproteobacteria</taxon>
        <taxon>Acetobacterales</taxon>
        <taxon>Roseomonadaceae</taxon>
        <taxon>Falsiroseomonas</taxon>
    </lineage>
</organism>
<dbReference type="EMBL" id="JAAVTX010000001">
    <property type="protein sequence ID" value="NKE43730.1"/>
    <property type="molecule type" value="Genomic_DNA"/>
</dbReference>
<dbReference type="NCBIfam" id="TIGR01730">
    <property type="entry name" value="RND_mfp"/>
    <property type="match status" value="1"/>
</dbReference>
<evidence type="ECO:0000259" key="7">
    <source>
        <dbReference type="Pfam" id="PF25917"/>
    </source>
</evidence>
<evidence type="ECO:0000313" key="10">
    <source>
        <dbReference type="EMBL" id="NKE43730.1"/>
    </source>
</evidence>
<dbReference type="SUPFAM" id="SSF111369">
    <property type="entry name" value="HlyD-like secretion proteins"/>
    <property type="match status" value="1"/>
</dbReference>
<sequence>MKTMAASRAAFSGLAALMGLCLIAAPAQAQFGPQGPPAVGVVEVERRPVTESTEFVGRVEAQNRVDLRARITGFLQERPFQEGQEVTEGQVLFRLERPPFEAEVARARAAVASAEAELQNANSALARARDLVRSSAGTQVNVENATAAQRTAQANVLAAQAQLRVAEINLGYTEVTAPFAGKVGRSTFSVGAVVGPTSEKLATVVSQDPMRVAFPVNLRTGTELRDRYAGRGGADATRVRIRLVTGEIYDQVGRIEFIDPQVDRNTDTVLVRALIPNPPRNQPNGSPPIEGAADRALIDGMFVNVFVEGAQPVQAVVIPRSAVLQDQAGNYVWGLDAENRAVRRPVTLGRSIADQVVVEAGLETGERVVVEGVQRVRPGQPVQPGPASAPIRAPGSAPAAAPTGRQG</sequence>
<proteinExistence type="inferred from homology"/>
<evidence type="ECO:0000313" key="11">
    <source>
        <dbReference type="Proteomes" id="UP000765160"/>
    </source>
</evidence>
<dbReference type="Pfam" id="PF25944">
    <property type="entry name" value="Beta-barrel_RND"/>
    <property type="match status" value="1"/>
</dbReference>
<feature type="domain" description="Multidrug resistance protein MdtA-like C-terminal permuted SH3" evidence="9">
    <location>
        <begin position="314"/>
        <end position="375"/>
    </location>
</feature>
<keyword evidence="5" id="KW-0732">Signal</keyword>
<feature type="region of interest" description="Disordered" evidence="4">
    <location>
        <begin position="377"/>
        <end position="407"/>
    </location>
</feature>
<dbReference type="InterPro" id="IPR058626">
    <property type="entry name" value="MdtA-like_b-barrel"/>
</dbReference>
<reference evidence="10 11" key="1">
    <citation type="submission" date="2020-03" db="EMBL/GenBank/DDBJ databases">
        <title>Roseomonas selenitidurans sp. nov. isolated from soil.</title>
        <authorList>
            <person name="Liu H."/>
        </authorList>
    </citation>
    <scope>NUCLEOTIDE SEQUENCE [LARGE SCALE GENOMIC DNA]</scope>
    <source>
        <strain evidence="10 11">JCM 15073</strain>
    </source>
</reference>
<dbReference type="Gene3D" id="2.40.50.100">
    <property type="match status" value="1"/>
</dbReference>
<dbReference type="Gene3D" id="2.40.30.170">
    <property type="match status" value="1"/>
</dbReference>
<name>A0ABX1EW34_9PROT</name>
<feature type="coiled-coil region" evidence="3">
    <location>
        <begin position="104"/>
        <end position="131"/>
    </location>
</feature>
<feature type="compositionally biased region" description="Low complexity" evidence="4">
    <location>
        <begin position="385"/>
        <end position="407"/>
    </location>
</feature>
<protein>
    <submittedName>
        <fullName evidence="10">Efflux RND transporter periplasmic adaptor subunit</fullName>
    </submittedName>
</protein>
<gene>
    <name evidence="10" type="ORF">HB662_03005</name>
</gene>
<comment type="similarity">
    <text evidence="2">Belongs to the membrane fusion protein (MFP) (TC 8.A.1) family.</text>
</comment>
<dbReference type="InterPro" id="IPR006143">
    <property type="entry name" value="RND_pump_MFP"/>
</dbReference>
<feature type="signal peptide" evidence="5">
    <location>
        <begin position="1"/>
        <end position="29"/>
    </location>
</feature>